<comment type="caution">
    <text evidence="2">The sequence shown here is derived from an EMBL/GenBank/DDBJ whole genome shotgun (WGS) entry which is preliminary data.</text>
</comment>
<keyword evidence="3" id="KW-1185">Reference proteome</keyword>
<accession>A0ABP0R8C4</accession>
<proteinExistence type="predicted"/>
<feature type="region of interest" description="Disordered" evidence="1">
    <location>
        <begin position="1"/>
        <end position="22"/>
    </location>
</feature>
<name>A0ABP0R8C4_9DINO</name>
<evidence type="ECO:0000256" key="1">
    <source>
        <dbReference type="SAM" id="MobiDB-lite"/>
    </source>
</evidence>
<reference evidence="2 3" key="1">
    <citation type="submission" date="2024-02" db="EMBL/GenBank/DDBJ databases">
        <authorList>
            <person name="Chen Y."/>
            <person name="Shah S."/>
            <person name="Dougan E. K."/>
            <person name="Thang M."/>
            <person name="Chan C."/>
        </authorList>
    </citation>
    <scope>NUCLEOTIDE SEQUENCE [LARGE SCALE GENOMIC DNA]</scope>
</reference>
<organism evidence="2 3">
    <name type="scientific">Durusdinium trenchii</name>
    <dbReference type="NCBI Taxonomy" id="1381693"/>
    <lineage>
        <taxon>Eukaryota</taxon>
        <taxon>Sar</taxon>
        <taxon>Alveolata</taxon>
        <taxon>Dinophyceae</taxon>
        <taxon>Suessiales</taxon>
        <taxon>Symbiodiniaceae</taxon>
        <taxon>Durusdinium</taxon>
    </lineage>
</organism>
<dbReference type="Proteomes" id="UP001642484">
    <property type="component" value="Unassembled WGS sequence"/>
</dbReference>
<protein>
    <submittedName>
        <fullName evidence="2">Uncharacterized protein</fullName>
    </submittedName>
</protein>
<evidence type="ECO:0000313" key="3">
    <source>
        <dbReference type="Proteomes" id="UP001642484"/>
    </source>
</evidence>
<dbReference type="EMBL" id="CAXAMN010025491">
    <property type="protein sequence ID" value="CAK9095571.1"/>
    <property type="molecule type" value="Genomic_DNA"/>
</dbReference>
<gene>
    <name evidence="2" type="ORF">CCMP2556_LOCUS45512</name>
</gene>
<sequence>MLHNGEPDQSEETASMPPGPPSDIKVESLLDTLLWAVAKFGSLSATMQKLAELADKIRESNAALGPKVDNQNLAITKISDAVVGLAAHIKVGSEAVSPILHQIKSLSKAMTDASRQLSGSGKEPRHRYIYQQQKALDLGGGHPKAL</sequence>
<evidence type="ECO:0000313" key="2">
    <source>
        <dbReference type="EMBL" id="CAK9095571.1"/>
    </source>
</evidence>